<keyword evidence="2" id="KW-1185">Reference proteome</keyword>
<dbReference type="EMBL" id="KN832974">
    <property type="protein sequence ID" value="KIM89780.1"/>
    <property type="molecule type" value="Genomic_DNA"/>
</dbReference>
<dbReference type="Proteomes" id="UP000054166">
    <property type="component" value="Unassembled WGS sequence"/>
</dbReference>
<dbReference type="InParanoid" id="A0A0C3G0P6"/>
<dbReference type="OrthoDB" id="2427869at2759"/>
<proteinExistence type="predicted"/>
<reference evidence="2" key="2">
    <citation type="submission" date="2015-01" db="EMBL/GenBank/DDBJ databases">
        <title>Evolutionary Origins and Diversification of the Mycorrhizal Mutualists.</title>
        <authorList>
            <consortium name="DOE Joint Genome Institute"/>
            <consortium name="Mycorrhizal Genomics Consortium"/>
            <person name="Kohler A."/>
            <person name="Kuo A."/>
            <person name="Nagy L.G."/>
            <person name="Floudas D."/>
            <person name="Copeland A."/>
            <person name="Barry K.W."/>
            <person name="Cichocki N."/>
            <person name="Veneault-Fourrey C."/>
            <person name="LaButti K."/>
            <person name="Lindquist E.A."/>
            <person name="Lipzen A."/>
            <person name="Lundell T."/>
            <person name="Morin E."/>
            <person name="Murat C."/>
            <person name="Riley R."/>
            <person name="Ohm R."/>
            <person name="Sun H."/>
            <person name="Tunlid A."/>
            <person name="Henrissat B."/>
            <person name="Grigoriev I.V."/>
            <person name="Hibbett D.S."/>
            <person name="Martin F."/>
        </authorList>
    </citation>
    <scope>NUCLEOTIDE SEQUENCE [LARGE SCALE GENOMIC DNA]</scope>
    <source>
        <strain evidence="2">F 1598</strain>
    </source>
</reference>
<dbReference type="AlphaFoldDB" id="A0A0C3G0P6"/>
<organism evidence="1 2">
    <name type="scientific">Piloderma croceum (strain F 1598)</name>
    <dbReference type="NCBI Taxonomy" id="765440"/>
    <lineage>
        <taxon>Eukaryota</taxon>
        <taxon>Fungi</taxon>
        <taxon>Dikarya</taxon>
        <taxon>Basidiomycota</taxon>
        <taxon>Agaricomycotina</taxon>
        <taxon>Agaricomycetes</taxon>
        <taxon>Agaricomycetidae</taxon>
        <taxon>Atheliales</taxon>
        <taxon>Atheliaceae</taxon>
        <taxon>Piloderma</taxon>
    </lineage>
</organism>
<accession>A0A0C3G0P6</accession>
<evidence type="ECO:0000313" key="2">
    <source>
        <dbReference type="Proteomes" id="UP000054166"/>
    </source>
</evidence>
<gene>
    <name evidence="1" type="ORF">PILCRDRAFT_196256</name>
</gene>
<protein>
    <submittedName>
        <fullName evidence="1">Uncharacterized protein</fullName>
    </submittedName>
</protein>
<evidence type="ECO:0000313" key="1">
    <source>
        <dbReference type="EMBL" id="KIM89780.1"/>
    </source>
</evidence>
<sequence>MVQICRVATVGSAVKILHGWSSEWTSSYHCATPRRKTHAPSQPLDNQSPLDLTQSLHQLYMQNFPNTAPSSQGVPSAFAELQRDEEHIIRLNRPPSAASATPSTLPHPIFGKFINECENHEPTAADNKLVLTLSAAMSGFFNGCS</sequence>
<dbReference type="HOGENOM" id="CLU_1787536_0_0_1"/>
<name>A0A0C3G0P6_PILCF</name>
<reference evidence="1 2" key="1">
    <citation type="submission" date="2014-04" db="EMBL/GenBank/DDBJ databases">
        <authorList>
            <consortium name="DOE Joint Genome Institute"/>
            <person name="Kuo A."/>
            <person name="Tarkka M."/>
            <person name="Buscot F."/>
            <person name="Kohler A."/>
            <person name="Nagy L.G."/>
            <person name="Floudas D."/>
            <person name="Copeland A."/>
            <person name="Barry K.W."/>
            <person name="Cichocki N."/>
            <person name="Veneault-Fourrey C."/>
            <person name="LaButti K."/>
            <person name="Lindquist E.A."/>
            <person name="Lipzen A."/>
            <person name="Lundell T."/>
            <person name="Morin E."/>
            <person name="Murat C."/>
            <person name="Sun H."/>
            <person name="Tunlid A."/>
            <person name="Henrissat B."/>
            <person name="Grigoriev I.V."/>
            <person name="Hibbett D.S."/>
            <person name="Martin F."/>
            <person name="Nordberg H.P."/>
            <person name="Cantor M.N."/>
            <person name="Hua S.X."/>
        </authorList>
    </citation>
    <scope>NUCLEOTIDE SEQUENCE [LARGE SCALE GENOMIC DNA]</scope>
    <source>
        <strain evidence="1 2">F 1598</strain>
    </source>
</reference>